<organism evidence="1 2">
    <name type="scientific">Nodularia spumigena UHCC 0060</name>
    <dbReference type="NCBI Taxonomy" id="3110300"/>
    <lineage>
        <taxon>Bacteria</taxon>
        <taxon>Bacillati</taxon>
        <taxon>Cyanobacteriota</taxon>
        <taxon>Cyanophyceae</taxon>
        <taxon>Nostocales</taxon>
        <taxon>Nodulariaceae</taxon>
        <taxon>Nodularia</taxon>
    </lineage>
</organism>
<sequence length="1020" mass="115491">MNKILETFDIRNFLDRLTPKKGKNRYVCPVCEGSLTVDIKTGKYQCWAEPGNKQHLKDIREAVNPLEDALKQAGIDNSRINYQEITLAKKPDPLPAPLPAPLPQNIELAKLPAPGVIPQKKHNSRGSQIIYTYSDTQYVVRYEFIEDGEQKKLTIPYHLDILGNSVKGIGDQPWPVYHQEEIIKHGQNQFVLVVEGEKCTDAARQQNLLTTTFQGSQWTDAKLEQYCQCLKSHDIAGIVYYPDHDKAGYNKANKLRIAANKAQLAYIELSPQRLNPDSTDGYDIADLIADGLYSRQLLENEIQTAYKEHLNTYIDAILAVGKQPVNQEISGEDWECKLFIETLLKQAHIPQSIPASIPLQQSSRSNLDVDIWFDSDNRLKTYNQSIQSGKKYILDISSAGAGKSNFVGEIIPEWLQVNKLWYISNEHRNPTTKSIEENYTDLPVRNNGLYADENNLTPLGNPTINWPQNQAANISGNCHKTPLFHKLASKGYHQESNSESSLNPICHTCKFKANCQGVDFEGDILDKIAGATFRRDRREALMKDRIRCHIDSLPSEIPEKSLAFVDESSRQINLVETTELSLTDYQKTLGEIARHLPEVWEQIKDFISPLEQYLSSQHKENYYGYNHNQVMEILGDIDHKVISNIIEDLKVLSPDLEDIFQAADSVSLDGIDTSERKGISRKTLKYIRYTFGKEASQESHELLDNLIVNWLTPLLEIIANISPGALRIKHHKLIITTKNTRQLEVLSKFQNVFLLDATATRKTVAFELGIDASEILVICEKLPNYSNLKVVQITDLGLCGKDRSESKVKQLDALRIDLTSKHRNLGVIDHLKHKQDGEGYWFKDNRGTNKYMNHDALFAIGSPYQDIGAVASKYATLTGDYNTSKDNPQFQEYIEHLVKAEIIQMGGRLRANRRPDEALTIYLTSDDDLSYLLDYYPGATLTKTTAFEITPTAGDREQVSRYYLLEAFKQCIDTGIKCTQKAIAKISKLSQPYISKIASKFGGFNALKKILLVLIEALYM</sequence>
<evidence type="ECO:0008006" key="3">
    <source>
        <dbReference type="Google" id="ProtNLM"/>
    </source>
</evidence>
<accession>A0ABU5UWI4</accession>
<evidence type="ECO:0000313" key="2">
    <source>
        <dbReference type="Proteomes" id="UP001303285"/>
    </source>
</evidence>
<protein>
    <recommendedName>
        <fullName evidence="3">DNA primase</fullName>
    </recommendedName>
</protein>
<proteinExistence type="predicted"/>
<name>A0ABU5UWI4_NODSP</name>
<evidence type="ECO:0000313" key="1">
    <source>
        <dbReference type="EMBL" id="MEA5610649.1"/>
    </source>
</evidence>
<dbReference type="RefSeq" id="WP_323244813.1">
    <property type="nucleotide sequence ID" value="NZ_JAYGHK010000133.1"/>
</dbReference>
<gene>
    <name evidence="1" type="ORF">VB695_21715</name>
</gene>
<comment type="caution">
    <text evidence="1">The sequence shown here is derived from an EMBL/GenBank/DDBJ whole genome shotgun (WGS) entry which is preliminary data.</text>
</comment>
<dbReference type="Proteomes" id="UP001303285">
    <property type="component" value="Unassembled WGS sequence"/>
</dbReference>
<keyword evidence="2" id="KW-1185">Reference proteome</keyword>
<dbReference type="EMBL" id="JAYGHK010000133">
    <property type="protein sequence ID" value="MEA5610649.1"/>
    <property type="molecule type" value="Genomic_DNA"/>
</dbReference>
<reference evidence="1 2" key="1">
    <citation type="submission" date="2023-12" db="EMBL/GenBank/DDBJ databases">
        <title>Baltic Sea Cyanobacteria.</title>
        <authorList>
            <person name="Delbaje E."/>
            <person name="Fewer D.P."/>
            <person name="Shishido T.K."/>
        </authorList>
    </citation>
    <scope>NUCLEOTIDE SEQUENCE [LARGE SCALE GENOMIC DNA]</scope>
    <source>
        <strain evidence="1 2">UHCC 0060</strain>
    </source>
</reference>